<protein>
    <submittedName>
        <fullName evidence="4">Gryzun, putative trafficking through golgi-domain-containing protein</fullName>
    </submittedName>
</protein>
<dbReference type="STRING" id="68775.A0A5C3MJT3"/>
<dbReference type="OrthoDB" id="6278596at2759"/>
<feature type="domain" description="Trafficking protein particle complex subunit 11" evidence="3">
    <location>
        <begin position="368"/>
        <end position="641"/>
    </location>
</feature>
<feature type="compositionally biased region" description="Low complexity" evidence="1">
    <location>
        <begin position="26"/>
        <end position="55"/>
    </location>
</feature>
<dbReference type="PANTHER" id="PTHR14374:SF0">
    <property type="entry name" value="TRAFFICKING PROTEIN PARTICLE COMPLEX SUBUNIT 11"/>
    <property type="match status" value="1"/>
</dbReference>
<feature type="domain" description="Gryzun putative trafficking through Golgi" evidence="2">
    <location>
        <begin position="685"/>
        <end position="958"/>
    </location>
</feature>
<evidence type="ECO:0000313" key="4">
    <source>
        <dbReference type="EMBL" id="TFK44945.1"/>
    </source>
</evidence>
<dbReference type="Pfam" id="PF07919">
    <property type="entry name" value="Gryzun"/>
    <property type="match status" value="1"/>
</dbReference>
<keyword evidence="5" id="KW-1185">Reference proteome</keyword>
<dbReference type="Proteomes" id="UP000308652">
    <property type="component" value="Unassembled WGS sequence"/>
</dbReference>
<feature type="region of interest" description="Disordered" evidence="1">
    <location>
        <begin position="26"/>
        <end position="61"/>
    </location>
</feature>
<dbReference type="InterPro" id="IPR021773">
    <property type="entry name" value="TPC11"/>
</dbReference>
<gene>
    <name evidence="4" type="ORF">BDQ12DRAFT_42855</name>
</gene>
<evidence type="ECO:0000259" key="2">
    <source>
        <dbReference type="Pfam" id="PF07919"/>
    </source>
</evidence>
<name>A0A5C3MJT3_9AGAR</name>
<dbReference type="EMBL" id="ML213590">
    <property type="protein sequence ID" value="TFK44945.1"/>
    <property type="molecule type" value="Genomic_DNA"/>
</dbReference>
<feature type="compositionally biased region" description="Basic and acidic residues" evidence="1">
    <location>
        <begin position="181"/>
        <end position="192"/>
    </location>
</feature>
<reference evidence="4 5" key="1">
    <citation type="journal article" date="2019" name="Nat. Ecol. Evol.">
        <title>Megaphylogeny resolves global patterns of mushroom evolution.</title>
        <authorList>
            <person name="Varga T."/>
            <person name="Krizsan K."/>
            <person name="Foldi C."/>
            <person name="Dima B."/>
            <person name="Sanchez-Garcia M."/>
            <person name="Sanchez-Ramirez S."/>
            <person name="Szollosi G.J."/>
            <person name="Szarkandi J.G."/>
            <person name="Papp V."/>
            <person name="Albert L."/>
            <person name="Andreopoulos W."/>
            <person name="Angelini C."/>
            <person name="Antonin V."/>
            <person name="Barry K.W."/>
            <person name="Bougher N.L."/>
            <person name="Buchanan P."/>
            <person name="Buyck B."/>
            <person name="Bense V."/>
            <person name="Catcheside P."/>
            <person name="Chovatia M."/>
            <person name="Cooper J."/>
            <person name="Damon W."/>
            <person name="Desjardin D."/>
            <person name="Finy P."/>
            <person name="Geml J."/>
            <person name="Haridas S."/>
            <person name="Hughes K."/>
            <person name="Justo A."/>
            <person name="Karasinski D."/>
            <person name="Kautmanova I."/>
            <person name="Kiss B."/>
            <person name="Kocsube S."/>
            <person name="Kotiranta H."/>
            <person name="LaButti K.M."/>
            <person name="Lechner B.E."/>
            <person name="Liimatainen K."/>
            <person name="Lipzen A."/>
            <person name="Lukacs Z."/>
            <person name="Mihaltcheva S."/>
            <person name="Morgado L.N."/>
            <person name="Niskanen T."/>
            <person name="Noordeloos M.E."/>
            <person name="Ohm R.A."/>
            <person name="Ortiz-Santana B."/>
            <person name="Ovrebo C."/>
            <person name="Racz N."/>
            <person name="Riley R."/>
            <person name="Savchenko A."/>
            <person name="Shiryaev A."/>
            <person name="Soop K."/>
            <person name="Spirin V."/>
            <person name="Szebenyi C."/>
            <person name="Tomsovsky M."/>
            <person name="Tulloss R.E."/>
            <person name="Uehling J."/>
            <person name="Grigoriev I.V."/>
            <person name="Vagvolgyi C."/>
            <person name="Papp T."/>
            <person name="Martin F.M."/>
            <person name="Miettinen O."/>
            <person name="Hibbett D.S."/>
            <person name="Nagy L.G."/>
        </authorList>
    </citation>
    <scope>NUCLEOTIDE SEQUENCE [LARGE SCALE GENOMIC DNA]</scope>
    <source>
        <strain evidence="4 5">CBS 166.37</strain>
    </source>
</reference>
<feature type="region of interest" description="Disordered" evidence="1">
    <location>
        <begin position="172"/>
        <end position="192"/>
    </location>
</feature>
<dbReference type="Pfam" id="PF11817">
    <property type="entry name" value="Foie-gras_1"/>
    <property type="match status" value="1"/>
</dbReference>
<evidence type="ECO:0000259" key="3">
    <source>
        <dbReference type="Pfam" id="PF11817"/>
    </source>
</evidence>
<organism evidence="4 5">
    <name type="scientific">Crucibulum laeve</name>
    <dbReference type="NCBI Taxonomy" id="68775"/>
    <lineage>
        <taxon>Eukaryota</taxon>
        <taxon>Fungi</taxon>
        <taxon>Dikarya</taxon>
        <taxon>Basidiomycota</taxon>
        <taxon>Agaricomycotina</taxon>
        <taxon>Agaricomycetes</taxon>
        <taxon>Agaricomycetidae</taxon>
        <taxon>Agaricales</taxon>
        <taxon>Agaricineae</taxon>
        <taxon>Nidulariaceae</taxon>
        <taxon>Crucibulum</taxon>
    </lineage>
</organism>
<accession>A0A5C3MJT3</accession>
<dbReference type="InterPro" id="IPR012880">
    <property type="entry name" value="Gryzun"/>
</dbReference>
<evidence type="ECO:0000256" key="1">
    <source>
        <dbReference type="SAM" id="MobiDB-lite"/>
    </source>
</evidence>
<evidence type="ECO:0000313" key="5">
    <source>
        <dbReference type="Proteomes" id="UP000308652"/>
    </source>
</evidence>
<dbReference type="PANTHER" id="PTHR14374">
    <property type="entry name" value="FOIE GRAS"/>
    <property type="match status" value="1"/>
</dbReference>
<sequence length="1289" mass="143372">MNSYPPELLAQLAPVMFVAGLDAPVAPSPSSAPSTTPLSLPSTSPPSASVSVSPPISTAGAQAKPTDAFTLLTLRLREALLSQRKPAIWNPEKSKSFQVILVDREVRFPPRKLVPPEDPAYGSAHSPLSPLTPTSPLHPDGLIAPIWIRKHTTLLPSVFVLFMKIFEYPPSSTRNPLDGPDTEREMEERKRDSELAADVALRKKSTNERGIKLTVVLMASRKMLDDPTLDARLTYIRRQSGLDSRAALFVLSPVSQAELGDFVKSLQQALYEPALEYYTAHSKRVRRKRNRHSQAASTYPTPPATLTSLNIARPLRPEGWTVRYEYKMACFAEFRGEDEVALKHYQDAYGQLIIMFGSTAILPPRTKRWAEAKVLADCMNVKVIKLYLYNNEHALALSHHNTHMRKFGDFSRGWGIGEETFEYWSWMARQQRILAELLEQGTRSTLVIPKHQPAASASNINLAASQQLLPSQRVAAGMELESLRSLGINPSQALQHPGFYYYMAARCTEIRRERFLAALELEHSQQPVALSPGFTNEKKVEHLNIILELYTKSYELFKKYNPAASQNQGRLTLWIAYRIAQTYYDSGKFDMAVRFFERIAKTYRREKWDSMLRPLLSTWYACAQQLGDVELSIRLLVEMLGHDIPEPEEAGSLEEDLLAVLKSTVPSTDEPLVVDFSESQPIFDSYVAFWSSEVKVNEPAAFQLCLTAPASVIISSIPFSSLQIHFFDDEEPVVIHHAPSEAEPSTSASTSPSIQRVDLGTISTAVEPQEVQANLRWQPRSIVVFTGMMTSDVPAVLRVKKLVLTIEENAWKIEIPFDACGARQGSAPTARWLSSLDPPRFIPIKREDCSSVLVKHRPHNVSVSLNHQSPAYLDEDYPIDIEVTNLDTRELDVVVDVLLQPTEIDYAINSIRIGEERSSGLIKDVDFGVLASGATVVKTLHLINTGAPGDRLIDISVRSRSVSVSENVDEDEDEDILDIMESLQALVVPTVEAIKAIYEVAYRHNLKQWVGLADLQTFEPGYWDEGRGAEALVSVKIQCTGPRRLYIESMVLEHENTPSSRILDSSTDTDGDDVYPVEYFPGDELGAFSCVSILAEGEEVDHSTSTPGRYIVKWRRILKEGGHGPLSTSIFPLPQLRPPNDDLVALLNVPPTATLHSPISLDLIIRNYHSSRSANVTVQLEPDTFDGFVVAGLRSGRVPVLMPGGEEKLTWKLIPIECGYVRIPRLKVLDRRKAVAAAQGATEGVTGAEAIGELVKVVDVRRDERRISGKEGDEILESQGGPDTILVLP</sequence>
<proteinExistence type="predicted"/>